<dbReference type="GO" id="GO:0004553">
    <property type="term" value="F:hydrolase activity, hydrolyzing O-glycosyl compounds"/>
    <property type="evidence" value="ECO:0007669"/>
    <property type="project" value="InterPro"/>
</dbReference>
<dbReference type="InterPro" id="IPR006102">
    <property type="entry name" value="Ig-like_GH2"/>
</dbReference>
<evidence type="ECO:0000256" key="3">
    <source>
        <dbReference type="ARBA" id="ARBA00023295"/>
    </source>
</evidence>
<dbReference type="Gene3D" id="2.60.40.10">
    <property type="entry name" value="Immunoglobulins"/>
    <property type="match status" value="1"/>
</dbReference>
<dbReference type="OrthoDB" id="9801077at2"/>
<dbReference type="InterPro" id="IPR006104">
    <property type="entry name" value="Glyco_hydro_2_N"/>
</dbReference>
<evidence type="ECO:0000256" key="4">
    <source>
        <dbReference type="SAM" id="MobiDB-lite"/>
    </source>
</evidence>
<dbReference type="EMBL" id="FRBD01000002">
    <property type="protein sequence ID" value="SHK37695.1"/>
    <property type="molecule type" value="Genomic_DNA"/>
</dbReference>
<evidence type="ECO:0000256" key="5">
    <source>
        <dbReference type="SAM" id="SignalP"/>
    </source>
</evidence>
<feature type="signal peptide" evidence="5">
    <location>
        <begin position="1"/>
        <end position="19"/>
    </location>
</feature>
<dbReference type="InterPro" id="IPR008979">
    <property type="entry name" value="Galactose-bd-like_sf"/>
</dbReference>
<evidence type="ECO:0000259" key="8">
    <source>
        <dbReference type="Pfam" id="PF02837"/>
    </source>
</evidence>
<name>A0A1M6RYZ7_XYLRU</name>
<dbReference type="PANTHER" id="PTHR42732">
    <property type="entry name" value="BETA-GALACTOSIDASE"/>
    <property type="match status" value="1"/>
</dbReference>
<gene>
    <name evidence="9" type="ORF">SAMN05216463_102188</name>
</gene>
<evidence type="ECO:0000259" key="7">
    <source>
        <dbReference type="Pfam" id="PF02836"/>
    </source>
</evidence>
<dbReference type="InterPro" id="IPR017853">
    <property type="entry name" value="GH"/>
</dbReference>
<dbReference type="InterPro" id="IPR013783">
    <property type="entry name" value="Ig-like_fold"/>
</dbReference>
<keyword evidence="2" id="KW-0378">Hydrolase</keyword>
<dbReference type="RefSeq" id="WP_073204568.1">
    <property type="nucleotide sequence ID" value="NZ_FRBD01000002.1"/>
</dbReference>
<feature type="chain" id="PRO_5013110613" evidence="5">
    <location>
        <begin position="20"/>
        <end position="955"/>
    </location>
</feature>
<evidence type="ECO:0000256" key="1">
    <source>
        <dbReference type="ARBA" id="ARBA00007401"/>
    </source>
</evidence>
<organism evidence="9 10">
    <name type="scientific">Xylanibacter ruminicola</name>
    <name type="common">Prevotella ruminicola</name>
    <dbReference type="NCBI Taxonomy" id="839"/>
    <lineage>
        <taxon>Bacteria</taxon>
        <taxon>Pseudomonadati</taxon>
        <taxon>Bacteroidota</taxon>
        <taxon>Bacteroidia</taxon>
        <taxon>Bacteroidales</taxon>
        <taxon>Prevotellaceae</taxon>
        <taxon>Xylanibacter</taxon>
    </lineage>
</organism>
<keyword evidence="5" id="KW-0732">Signal</keyword>
<dbReference type="Pfam" id="PF02836">
    <property type="entry name" value="Glyco_hydro_2_C"/>
    <property type="match status" value="1"/>
</dbReference>
<dbReference type="InterPro" id="IPR051913">
    <property type="entry name" value="GH2_Domain-Containing"/>
</dbReference>
<dbReference type="Proteomes" id="UP000184130">
    <property type="component" value="Unassembled WGS sequence"/>
</dbReference>
<dbReference type="SUPFAM" id="SSF49303">
    <property type="entry name" value="beta-Galactosidase/glucuronidase domain"/>
    <property type="match status" value="1"/>
</dbReference>
<evidence type="ECO:0000313" key="9">
    <source>
        <dbReference type="EMBL" id="SHK37695.1"/>
    </source>
</evidence>
<dbReference type="GO" id="GO:0005975">
    <property type="term" value="P:carbohydrate metabolic process"/>
    <property type="evidence" value="ECO:0007669"/>
    <property type="project" value="InterPro"/>
</dbReference>
<dbReference type="Gene3D" id="2.60.120.260">
    <property type="entry name" value="Galactose-binding domain-like"/>
    <property type="match status" value="1"/>
</dbReference>
<dbReference type="InterPro" id="IPR006103">
    <property type="entry name" value="Glyco_hydro_2_cat"/>
</dbReference>
<sequence length="955" mass="108109">MKYLKLLSAVLLFALPAKSQKLVYHHTFAPTEGWVNRYEKPYRDDICLNGYWDFQPVDLPAGFVHGKGEAPALPMPQQNAWETTRIKIPSPWNINDFAYSDLEGPDHRNYPSYPSTWNQVKMAWMRKVVEVPSNWQSKLITLHFEAVAGETVVLVNGKEVGRNFDLFLPFDLDVTDIVEPGQQAEILVGVRSQWLFEDESTVGRRIIPAGSMWGNVINGIWQDVYLVATPKVLVKDIFAKPLLSKGLLELEVTLENHTSKRAKIELSGQVREWLNHAGTDVDNAPVPNWSLGQETLTCASVAVVDANSQTTQTIQIPVDDGTLRSWTPEQPNLYALLLTMKQGKQLLDIKYLRFGWREWTFDGMQLCLNGRPYSLKSDSWHFMGVPQLTRRYAWAWYTAIKGMNGNAVRLHAQVYPRLYMEMADEMGICVLDETANWASDGGPKLDSELFFEHSRDHLRRFIQRDRNYPSVFGWSISNENKPVILYVFKRPDLLQRQKKEWGVWRDMVREIDPTRPWISSDGEDDGDGMLPVTVGHYGDNNAMKNWRNIGKPWGIGETGMCYYGTPEQVAKCNGQKAFESAEGRMEGLATECYHLIKDMRMMGASYSTVFNMVWYALKPLSLGKRDVSTSPTLADGVFFGPYVEGMPGVQPERIGPYSTTLNPGYDPNLPLYDTWPLYDAIRAANADPVSAWSTYATVDTMAYVHHKSVPVKSSLEVYFIGDSDSYLKQILDAQGVIYAHNPKNALVVIDASKPTSISNLKKMKQANAIWLWGITPETVGCFQDILSSPDGHALSLQFDRLTRSSFLPANHSWMSGLQNADFYFCEVQKTDASQYTMKGDFVNEGEILLNACRTDWRSWNLRPEELKTAGLLRSENECTASLPVFVKNDNVYVSTLTNFTNTTKGFNTLSVILCNAGVKMVKQQLKMKNENIQPQNNSLFLDPSVDTSKKTTQLM</sequence>
<evidence type="ECO:0000256" key="2">
    <source>
        <dbReference type="ARBA" id="ARBA00022801"/>
    </source>
</evidence>
<dbReference type="SUPFAM" id="SSF51445">
    <property type="entry name" value="(Trans)glycosidases"/>
    <property type="match status" value="1"/>
</dbReference>
<dbReference type="Pfam" id="PF00703">
    <property type="entry name" value="Glyco_hydro_2"/>
    <property type="match status" value="1"/>
</dbReference>
<feature type="region of interest" description="Disordered" evidence="4">
    <location>
        <begin position="936"/>
        <end position="955"/>
    </location>
</feature>
<feature type="domain" description="Glycosyl hydrolases family 2 sugar binding" evidence="8">
    <location>
        <begin position="48"/>
        <end position="230"/>
    </location>
</feature>
<feature type="domain" description="Glycoside hydrolase family 2 catalytic" evidence="7">
    <location>
        <begin position="400"/>
        <end position="518"/>
    </location>
</feature>
<dbReference type="AlphaFoldDB" id="A0A1M6RYZ7"/>
<dbReference type="SUPFAM" id="SSF49785">
    <property type="entry name" value="Galactose-binding domain-like"/>
    <property type="match status" value="1"/>
</dbReference>
<reference evidence="9 10" key="1">
    <citation type="submission" date="2016-11" db="EMBL/GenBank/DDBJ databases">
        <authorList>
            <person name="Jaros S."/>
            <person name="Januszkiewicz K."/>
            <person name="Wedrychowicz H."/>
        </authorList>
    </citation>
    <scope>NUCLEOTIDE SEQUENCE [LARGE SCALE GENOMIC DNA]</scope>
    <source>
        <strain evidence="9 10">KHT3</strain>
    </source>
</reference>
<dbReference type="InterPro" id="IPR036156">
    <property type="entry name" value="Beta-gal/glucu_dom_sf"/>
</dbReference>
<evidence type="ECO:0000313" key="10">
    <source>
        <dbReference type="Proteomes" id="UP000184130"/>
    </source>
</evidence>
<proteinExistence type="inferred from homology"/>
<feature type="domain" description="Glycoside hydrolase family 2 immunoglobulin-like beta-sandwich" evidence="6">
    <location>
        <begin position="234"/>
        <end position="357"/>
    </location>
</feature>
<keyword evidence="3" id="KW-0326">Glycosidase</keyword>
<accession>A0A1M6RYZ7</accession>
<comment type="similarity">
    <text evidence="1">Belongs to the glycosyl hydrolase 2 family.</text>
</comment>
<dbReference type="PANTHER" id="PTHR42732:SF1">
    <property type="entry name" value="BETA-MANNOSIDASE"/>
    <property type="match status" value="1"/>
</dbReference>
<evidence type="ECO:0000259" key="6">
    <source>
        <dbReference type="Pfam" id="PF00703"/>
    </source>
</evidence>
<dbReference type="Pfam" id="PF02837">
    <property type="entry name" value="Glyco_hydro_2_N"/>
    <property type="match status" value="1"/>
</dbReference>
<dbReference type="Gene3D" id="3.20.20.80">
    <property type="entry name" value="Glycosidases"/>
    <property type="match status" value="1"/>
</dbReference>
<protein>
    <submittedName>
        <fullName evidence="9">Beta-galactosidase</fullName>
    </submittedName>
</protein>